<feature type="signal peptide" evidence="2">
    <location>
        <begin position="1"/>
        <end position="26"/>
    </location>
</feature>
<sequence>MRITTKNIFSSFIIVASLLISASTMANIIASDSFDYSDGTINGQNGGFGWNGSWGGSHNLENGVVKGSSVSFRNLQTSISHKVGTRVYIEFDMAADSAPNNDFSGISFYNGGNEELFFGLSFATDVYGINWTGYYNGETGPAVTTRFDSLVGEVIFGSVDTIVNLFVNSGGQLTTPIDTFTADTSSLGGSWDRIRIAGNVQSMYDNLSISVVNAPSTIGILFLSLVLLNCRRCSTNIS</sequence>
<proteinExistence type="predicted"/>
<evidence type="ECO:0000313" key="4">
    <source>
        <dbReference type="Proteomes" id="UP001253545"/>
    </source>
</evidence>
<organism evidence="3 4">
    <name type="scientific">Glaciecola petra</name>
    <dbReference type="NCBI Taxonomy" id="3075602"/>
    <lineage>
        <taxon>Bacteria</taxon>
        <taxon>Pseudomonadati</taxon>
        <taxon>Pseudomonadota</taxon>
        <taxon>Gammaproteobacteria</taxon>
        <taxon>Alteromonadales</taxon>
        <taxon>Alteromonadaceae</taxon>
        <taxon>Glaciecola</taxon>
    </lineage>
</organism>
<evidence type="ECO:0000313" key="3">
    <source>
        <dbReference type="EMBL" id="MDT0594959.1"/>
    </source>
</evidence>
<evidence type="ECO:0000256" key="2">
    <source>
        <dbReference type="SAM" id="SignalP"/>
    </source>
</evidence>
<comment type="caution">
    <text evidence="3">The sequence shown here is derived from an EMBL/GenBank/DDBJ whole genome shotgun (WGS) entry which is preliminary data.</text>
</comment>
<evidence type="ECO:0000256" key="1">
    <source>
        <dbReference type="SAM" id="Phobius"/>
    </source>
</evidence>
<keyword evidence="1" id="KW-0812">Transmembrane</keyword>
<feature type="transmembrane region" description="Helical" evidence="1">
    <location>
        <begin position="207"/>
        <end position="228"/>
    </location>
</feature>
<gene>
    <name evidence="3" type="ORF">RM552_08915</name>
</gene>
<keyword evidence="4" id="KW-1185">Reference proteome</keyword>
<dbReference type="Proteomes" id="UP001253545">
    <property type="component" value="Unassembled WGS sequence"/>
</dbReference>
<accession>A0ABU2ZQP9</accession>
<name>A0ABU2ZQP9_9ALTE</name>
<protein>
    <recommendedName>
        <fullName evidence="5">PEP-CTERM sorting domain-containing protein</fullName>
    </recommendedName>
</protein>
<dbReference type="RefSeq" id="WP_311368478.1">
    <property type="nucleotide sequence ID" value="NZ_JAVRHX010000002.1"/>
</dbReference>
<evidence type="ECO:0008006" key="5">
    <source>
        <dbReference type="Google" id="ProtNLM"/>
    </source>
</evidence>
<keyword evidence="2" id="KW-0732">Signal</keyword>
<feature type="chain" id="PRO_5046119724" description="PEP-CTERM sorting domain-containing protein" evidence="2">
    <location>
        <begin position="27"/>
        <end position="238"/>
    </location>
</feature>
<keyword evidence="1" id="KW-0472">Membrane</keyword>
<reference evidence="3 4" key="1">
    <citation type="submission" date="2023-09" db="EMBL/GenBank/DDBJ databases">
        <authorList>
            <person name="Rey-Velasco X."/>
        </authorList>
    </citation>
    <scope>NUCLEOTIDE SEQUENCE [LARGE SCALE GENOMIC DNA]</scope>
    <source>
        <strain evidence="3 4">P117</strain>
    </source>
</reference>
<keyword evidence="1" id="KW-1133">Transmembrane helix</keyword>
<dbReference type="EMBL" id="JAVRHX010000002">
    <property type="protein sequence ID" value="MDT0594959.1"/>
    <property type="molecule type" value="Genomic_DNA"/>
</dbReference>